<keyword evidence="9" id="KW-0378">Hydrolase</keyword>
<organism evidence="16 17">
    <name type="scientific">Kribbella koreensis</name>
    <dbReference type="NCBI Taxonomy" id="57909"/>
    <lineage>
        <taxon>Bacteria</taxon>
        <taxon>Bacillati</taxon>
        <taxon>Actinomycetota</taxon>
        <taxon>Actinomycetes</taxon>
        <taxon>Propionibacteriales</taxon>
        <taxon>Kribbellaceae</taxon>
        <taxon>Kribbella</taxon>
    </lineage>
</organism>
<dbReference type="EC" id="3.4.11.2" evidence="4"/>
<comment type="similarity">
    <text evidence="3">Belongs to the peptidase M1 family.</text>
</comment>
<feature type="chain" id="PRO_5046412256" description="Aminopeptidase N" evidence="14">
    <location>
        <begin position="29"/>
        <end position="490"/>
    </location>
</feature>
<evidence type="ECO:0000256" key="9">
    <source>
        <dbReference type="ARBA" id="ARBA00022801"/>
    </source>
</evidence>
<evidence type="ECO:0000256" key="14">
    <source>
        <dbReference type="SAM" id="SignalP"/>
    </source>
</evidence>
<evidence type="ECO:0000256" key="10">
    <source>
        <dbReference type="ARBA" id="ARBA00022833"/>
    </source>
</evidence>
<evidence type="ECO:0000313" key="16">
    <source>
        <dbReference type="EMBL" id="GAA0962529.1"/>
    </source>
</evidence>
<evidence type="ECO:0000256" key="2">
    <source>
        <dbReference type="ARBA" id="ARBA00001947"/>
    </source>
</evidence>
<keyword evidence="7" id="KW-0645">Protease</keyword>
<sequence>MKNPRRVLATTLALTSLGAGLTVPSAFAAPAEPGAAGIGDKVWPELGNGGYDVVDQKLAFTFNDKLTGYTASTTLSARATQGLSRFDLDLLGPDVTAVRVNGLRASWKSTPQGELVITPKRALRKDAPFTVKVDVRSNVPGVTDPKLVFPPGLIHYGDWIQAINQPSGARRMLAVSDHPAQKAPATITITAPARLNSIANGKLLKTTRTRTTATRVFREDRRIATELLQIGVGPFTVVHAPGPHGMDLRYAVPTAQLAAIKPQLKSFDQSIRFMEQRLGRFPGVRAGSYIAPVGGELETQGLTLMPASHMTKEGFEQNGVDGVVLHEVSHEWFGNSVSPKTWSDLWLNEGHAVFYEDVWTAARGRQSQSESMRHSYVERGNQLLANGPIAKPDPARWPGDSAPIRPYGDAAYEGGALTLFALQQKVGAKVFNRIERAWVRDHANSVASTVDFIATASKVAHQDLGPFLRSWLYGTKLPAMPGHPDWKAAA</sequence>
<dbReference type="InterPro" id="IPR014782">
    <property type="entry name" value="Peptidase_M1_dom"/>
</dbReference>
<feature type="domain" description="Peptidase M1 membrane alanine aminopeptidase" evidence="15">
    <location>
        <begin position="312"/>
        <end position="471"/>
    </location>
</feature>
<dbReference type="PANTHER" id="PTHR11533:SF174">
    <property type="entry name" value="PUROMYCIN-SENSITIVE AMINOPEPTIDASE-RELATED"/>
    <property type="match status" value="1"/>
</dbReference>
<evidence type="ECO:0000259" key="15">
    <source>
        <dbReference type="Pfam" id="PF01433"/>
    </source>
</evidence>
<comment type="cofactor">
    <cofactor evidence="2">
        <name>Zn(2+)</name>
        <dbReference type="ChEBI" id="CHEBI:29105"/>
    </cofactor>
</comment>
<dbReference type="SUPFAM" id="SSF55486">
    <property type="entry name" value="Metalloproteases ('zincins'), catalytic domain"/>
    <property type="match status" value="1"/>
</dbReference>
<accession>A0ABN1RS04</accession>
<dbReference type="PANTHER" id="PTHR11533">
    <property type="entry name" value="PROTEASE M1 ZINC METALLOPROTEASE"/>
    <property type="match status" value="1"/>
</dbReference>
<gene>
    <name evidence="16" type="ORF">GCM10009554_80570</name>
</gene>
<dbReference type="Pfam" id="PF01433">
    <property type="entry name" value="Peptidase_M1"/>
    <property type="match status" value="1"/>
</dbReference>
<evidence type="ECO:0000256" key="13">
    <source>
        <dbReference type="ARBA" id="ARBA00031533"/>
    </source>
</evidence>
<dbReference type="InterPro" id="IPR042097">
    <property type="entry name" value="Aminopeptidase_N-like_N_sf"/>
</dbReference>
<keyword evidence="6" id="KW-0031">Aminopeptidase</keyword>
<dbReference type="InterPro" id="IPR050344">
    <property type="entry name" value="Peptidase_M1_aminopeptidases"/>
</dbReference>
<dbReference type="Gene3D" id="1.10.390.10">
    <property type="entry name" value="Neutral Protease Domain 2"/>
    <property type="match status" value="1"/>
</dbReference>
<evidence type="ECO:0000256" key="5">
    <source>
        <dbReference type="ARBA" id="ARBA00015611"/>
    </source>
</evidence>
<evidence type="ECO:0000256" key="8">
    <source>
        <dbReference type="ARBA" id="ARBA00022723"/>
    </source>
</evidence>
<evidence type="ECO:0000256" key="6">
    <source>
        <dbReference type="ARBA" id="ARBA00022438"/>
    </source>
</evidence>
<feature type="signal peptide" evidence="14">
    <location>
        <begin position="1"/>
        <end position="28"/>
    </location>
</feature>
<evidence type="ECO:0000256" key="3">
    <source>
        <dbReference type="ARBA" id="ARBA00010136"/>
    </source>
</evidence>
<dbReference type="RefSeq" id="WP_343983509.1">
    <property type="nucleotide sequence ID" value="NZ_BAAAHK010000024.1"/>
</dbReference>
<evidence type="ECO:0000256" key="4">
    <source>
        <dbReference type="ARBA" id="ARBA00012564"/>
    </source>
</evidence>
<dbReference type="SUPFAM" id="SSF63737">
    <property type="entry name" value="Leukotriene A4 hydrolase N-terminal domain"/>
    <property type="match status" value="1"/>
</dbReference>
<comment type="catalytic activity">
    <reaction evidence="1">
        <text>Release of an N-terminal amino acid, Xaa-|-Yaa- from a peptide, amide or arylamide. Xaa is preferably Ala, but may be most amino acids including Pro (slow action). When a terminal hydrophobic residue is followed by a prolyl residue, the two may be released as an intact Xaa-Pro dipeptide.</text>
        <dbReference type="EC" id="3.4.11.2"/>
    </reaction>
</comment>
<dbReference type="InterPro" id="IPR027268">
    <property type="entry name" value="Peptidase_M4/M1_CTD_sf"/>
</dbReference>
<dbReference type="PRINTS" id="PR00756">
    <property type="entry name" value="ALADIPTASE"/>
</dbReference>
<evidence type="ECO:0000313" key="17">
    <source>
        <dbReference type="Proteomes" id="UP001500542"/>
    </source>
</evidence>
<dbReference type="Proteomes" id="UP001500542">
    <property type="component" value="Unassembled WGS sequence"/>
</dbReference>
<dbReference type="CDD" id="cd09603">
    <property type="entry name" value="M1_APN_like"/>
    <property type="match status" value="1"/>
</dbReference>
<evidence type="ECO:0000256" key="1">
    <source>
        <dbReference type="ARBA" id="ARBA00000098"/>
    </source>
</evidence>
<reference evidence="16 17" key="1">
    <citation type="journal article" date="2019" name="Int. J. Syst. Evol. Microbiol.">
        <title>The Global Catalogue of Microorganisms (GCM) 10K type strain sequencing project: providing services to taxonomists for standard genome sequencing and annotation.</title>
        <authorList>
            <consortium name="The Broad Institute Genomics Platform"/>
            <consortium name="The Broad Institute Genome Sequencing Center for Infectious Disease"/>
            <person name="Wu L."/>
            <person name="Ma J."/>
        </authorList>
    </citation>
    <scope>NUCLEOTIDE SEQUENCE [LARGE SCALE GENOMIC DNA]</scope>
    <source>
        <strain evidence="16 17">JCM 10977</strain>
    </source>
</reference>
<keyword evidence="14" id="KW-0732">Signal</keyword>
<name>A0ABN1RS04_9ACTN</name>
<dbReference type="EMBL" id="BAAAHK010000024">
    <property type="protein sequence ID" value="GAA0962529.1"/>
    <property type="molecule type" value="Genomic_DNA"/>
</dbReference>
<comment type="caution">
    <text evidence="16">The sequence shown here is derived from an EMBL/GenBank/DDBJ whole genome shotgun (WGS) entry which is preliminary data.</text>
</comment>
<keyword evidence="17" id="KW-1185">Reference proteome</keyword>
<keyword evidence="10" id="KW-0862">Zinc</keyword>
<dbReference type="InterPro" id="IPR001930">
    <property type="entry name" value="Peptidase_M1"/>
</dbReference>
<evidence type="ECO:0000256" key="7">
    <source>
        <dbReference type="ARBA" id="ARBA00022670"/>
    </source>
</evidence>
<evidence type="ECO:0000256" key="12">
    <source>
        <dbReference type="ARBA" id="ARBA00029811"/>
    </source>
</evidence>
<evidence type="ECO:0000256" key="11">
    <source>
        <dbReference type="ARBA" id="ARBA00023049"/>
    </source>
</evidence>
<protein>
    <recommendedName>
        <fullName evidence="5">Aminopeptidase N</fullName>
        <ecNumber evidence="4">3.4.11.2</ecNumber>
    </recommendedName>
    <alternativeName>
        <fullName evidence="12">Alanine aminopeptidase</fullName>
    </alternativeName>
    <alternativeName>
        <fullName evidence="13">Lysyl aminopeptidase</fullName>
    </alternativeName>
</protein>
<keyword evidence="8" id="KW-0479">Metal-binding</keyword>
<dbReference type="Gene3D" id="2.60.40.1730">
    <property type="entry name" value="tricorn interacting facor f3 domain"/>
    <property type="match status" value="1"/>
</dbReference>
<proteinExistence type="inferred from homology"/>
<keyword evidence="11" id="KW-0482">Metalloprotease</keyword>